<reference evidence="1 2" key="1">
    <citation type="submission" date="2020-08" db="EMBL/GenBank/DDBJ databases">
        <title>Functional genomics of gut bacteria from endangered species of beetles.</title>
        <authorList>
            <person name="Carlos-Shanley C."/>
        </authorList>
    </citation>
    <scope>NUCLEOTIDE SEQUENCE [LARGE SCALE GENOMIC DNA]</scope>
    <source>
        <strain evidence="1 2">S00198</strain>
    </source>
</reference>
<protein>
    <submittedName>
        <fullName evidence="1">Uncharacterized protein</fullName>
    </submittedName>
</protein>
<organism evidence="1 2">
    <name type="scientific">Acidovorax soli</name>
    <dbReference type="NCBI Taxonomy" id="592050"/>
    <lineage>
        <taxon>Bacteria</taxon>
        <taxon>Pseudomonadati</taxon>
        <taxon>Pseudomonadota</taxon>
        <taxon>Betaproteobacteria</taxon>
        <taxon>Burkholderiales</taxon>
        <taxon>Comamonadaceae</taxon>
        <taxon>Acidovorax</taxon>
    </lineage>
</organism>
<gene>
    <name evidence="1" type="ORF">HNP48_005982</name>
</gene>
<comment type="caution">
    <text evidence="1">The sequence shown here is derived from an EMBL/GenBank/DDBJ whole genome shotgun (WGS) entry which is preliminary data.</text>
</comment>
<keyword evidence="2" id="KW-1185">Reference proteome</keyword>
<sequence>MPMPHPEMEWMDLFGLAYTDEAVTAFLAKHPPHKADKPSDGSQYVVCRQGGFDLLFDTRHAESAPASKRQDRRLSGIFFYNEGVDKHQRYPGPLPLGFDFADGRPGLLQKQTPERTWVIGEGRVPVDHPEPDHDRWDFAPLQISANYGDGAEIRYFVASQPSGKPEWKPAETWQSLALLPERKADAIKLYRDKHKVGIAEAKLAVGQHATQAGGA</sequence>
<dbReference type="Proteomes" id="UP000575083">
    <property type="component" value="Unassembled WGS sequence"/>
</dbReference>
<evidence type="ECO:0000313" key="1">
    <source>
        <dbReference type="EMBL" id="MBB6563263.1"/>
    </source>
</evidence>
<evidence type="ECO:0000313" key="2">
    <source>
        <dbReference type="Proteomes" id="UP000575083"/>
    </source>
</evidence>
<proteinExistence type="predicted"/>
<accession>A0A7X0UCM5</accession>
<dbReference type="EMBL" id="JACHLK010000017">
    <property type="protein sequence ID" value="MBB6563263.1"/>
    <property type="molecule type" value="Genomic_DNA"/>
</dbReference>
<name>A0A7X0UCM5_9BURK</name>
<dbReference type="AlphaFoldDB" id="A0A7X0UCM5"/>